<gene>
    <name evidence="7" type="ORF">GCM10009710_22100</name>
</gene>
<dbReference type="CDD" id="cd03230">
    <property type="entry name" value="ABC_DR_subfamily_A"/>
    <property type="match status" value="1"/>
</dbReference>
<dbReference type="GO" id="GO:0005524">
    <property type="term" value="F:ATP binding"/>
    <property type="evidence" value="ECO:0007669"/>
    <property type="project" value="UniProtKB-KW"/>
</dbReference>
<evidence type="ECO:0000313" key="8">
    <source>
        <dbReference type="Proteomes" id="UP001501057"/>
    </source>
</evidence>
<sequence>MIEVRGLRKTYGSTVAVDRVDLEVAEGEVLGVLGPNGAGKSTTVECIAGLTSPDAGTVRVAGLDPIADRDAARRLVGVQLQEAGLQAKLTVREALRLFASFHEHPRDGIELAERLGLGERLDHRYAALSGGQKQRIAIALSLVGRPRVALLDELSTGLDPESRRQVWDLVEEIRHDGTTIVLVTHLMEEAHRLCDRLALIDRGQVAAVDTPAGLIGRSAAPTVMTFDPVRPVSVEALARLDGVADVSERGGRVQVVGTDDAVLLVLDHLGRSGVRPTRLRVSETSLDDAYLALVTSSEEETA</sequence>
<keyword evidence="8" id="KW-1185">Reference proteome</keyword>
<evidence type="ECO:0000256" key="3">
    <source>
        <dbReference type="ARBA" id="ARBA00022741"/>
    </source>
</evidence>
<organism evidence="7 8">
    <name type="scientific">Aeromicrobium alkaliterrae</name>
    <dbReference type="NCBI Taxonomy" id="302168"/>
    <lineage>
        <taxon>Bacteria</taxon>
        <taxon>Bacillati</taxon>
        <taxon>Actinomycetota</taxon>
        <taxon>Actinomycetes</taxon>
        <taxon>Propionibacteriales</taxon>
        <taxon>Nocardioidaceae</taxon>
        <taxon>Aeromicrobium</taxon>
    </lineage>
</organism>
<dbReference type="SUPFAM" id="SSF52540">
    <property type="entry name" value="P-loop containing nucleoside triphosphate hydrolases"/>
    <property type="match status" value="1"/>
</dbReference>
<dbReference type="PANTHER" id="PTHR42711">
    <property type="entry name" value="ABC TRANSPORTER ATP-BINDING PROTEIN"/>
    <property type="match status" value="1"/>
</dbReference>
<feature type="domain" description="ABC transporter" evidence="6">
    <location>
        <begin position="2"/>
        <end position="227"/>
    </location>
</feature>
<evidence type="ECO:0000256" key="5">
    <source>
        <dbReference type="ARBA" id="ARBA00023251"/>
    </source>
</evidence>
<protein>
    <submittedName>
        <fullName evidence="7">ABC transporter ATP-binding protein</fullName>
    </submittedName>
</protein>
<dbReference type="Proteomes" id="UP001501057">
    <property type="component" value="Unassembled WGS sequence"/>
</dbReference>
<comment type="caution">
    <text evidence="7">The sequence shown here is derived from an EMBL/GenBank/DDBJ whole genome shotgun (WGS) entry which is preliminary data.</text>
</comment>
<evidence type="ECO:0000256" key="2">
    <source>
        <dbReference type="ARBA" id="ARBA00022448"/>
    </source>
</evidence>
<reference evidence="7 8" key="1">
    <citation type="journal article" date="2019" name="Int. J. Syst. Evol. Microbiol.">
        <title>The Global Catalogue of Microorganisms (GCM) 10K type strain sequencing project: providing services to taxonomists for standard genome sequencing and annotation.</title>
        <authorList>
            <consortium name="The Broad Institute Genomics Platform"/>
            <consortium name="The Broad Institute Genome Sequencing Center for Infectious Disease"/>
            <person name="Wu L."/>
            <person name="Ma J."/>
        </authorList>
    </citation>
    <scope>NUCLEOTIDE SEQUENCE [LARGE SCALE GENOMIC DNA]</scope>
    <source>
        <strain evidence="7 8">JCM 13518</strain>
    </source>
</reference>
<dbReference type="Gene3D" id="3.40.50.300">
    <property type="entry name" value="P-loop containing nucleotide triphosphate hydrolases"/>
    <property type="match status" value="1"/>
</dbReference>
<proteinExistence type="predicted"/>
<dbReference type="PROSITE" id="PS00211">
    <property type="entry name" value="ABC_TRANSPORTER_1"/>
    <property type="match status" value="1"/>
</dbReference>
<dbReference type="PANTHER" id="PTHR42711:SF16">
    <property type="entry name" value="ABC TRANSPORTER ATP-BINDING PROTEIN"/>
    <property type="match status" value="1"/>
</dbReference>
<evidence type="ECO:0000313" key="7">
    <source>
        <dbReference type="EMBL" id="GAA1741509.1"/>
    </source>
</evidence>
<comment type="subcellular location">
    <subcellularLocation>
        <location evidence="1">Cell membrane</location>
        <topology evidence="1">Peripheral membrane protein</topology>
    </subcellularLocation>
</comment>
<keyword evidence="3" id="KW-0547">Nucleotide-binding</keyword>
<accession>A0ABN2JWX6</accession>
<evidence type="ECO:0000256" key="1">
    <source>
        <dbReference type="ARBA" id="ARBA00004202"/>
    </source>
</evidence>
<keyword evidence="2" id="KW-0813">Transport</keyword>
<dbReference type="InterPro" id="IPR027417">
    <property type="entry name" value="P-loop_NTPase"/>
</dbReference>
<dbReference type="InterPro" id="IPR003593">
    <property type="entry name" value="AAA+_ATPase"/>
</dbReference>
<dbReference type="Pfam" id="PF00005">
    <property type="entry name" value="ABC_tran"/>
    <property type="match status" value="1"/>
</dbReference>
<evidence type="ECO:0000259" key="6">
    <source>
        <dbReference type="PROSITE" id="PS50893"/>
    </source>
</evidence>
<keyword evidence="4 7" id="KW-0067">ATP-binding</keyword>
<dbReference type="InterPro" id="IPR050763">
    <property type="entry name" value="ABC_transporter_ATP-binding"/>
</dbReference>
<evidence type="ECO:0000256" key="4">
    <source>
        <dbReference type="ARBA" id="ARBA00022840"/>
    </source>
</evidence>
<keyword evidence="5" id="KW-0046">Antibiotic resistance</keyword>
<dbReference type="InterPro" id="IPR003439">
    <property type="entry name" value="ABC_transporter-like_ATP-bd"/>
</dbReference>
<dbReference type="PROSITE" id="PS50893">
    <property type="entry name" value="ABC_TRANSPORTER_2"/>
    <property type="match status" value="1"/>
</dbReference>
<dbReference type="EMBL" id="BAAAME010000004">
    <property type="protein sequence ID" value="GAA1741509.1"/>
    <property type="molecule type" value="Genomic_DNA"/>
</dbReference>
<dbReference type="InterPro" id="IPR017871">
    <property type="entry name" value="ABC_transporter-like_CS"/>
</dbReference>
<dbReference type="SMART" id="SM00382">
    <property type="entry name" value="AAA"/>
    <property type="match status" value="1"/>
</dbReference>
<name>A0ABN2JWX6_9ACTN</name>